<feature type="transmembrane region" description="Helical" evidence="9">
    <location>
        <begin position="93"/>
        <end position="112"/>
    </location>
</feature>
<evidence type="ECO:0000256" key="2">
    <source>
        <dbReference type="ARBA" id="ARBA00022448"/>
    </source>
</evidence>
<evidence type="ECO:0000256" key="9">
    <source>
        <dbReference type="SAM" id="Phobius"/>
    </source>
</evidence>
<keyword evidence="7 9" id="KW-0472">Membrane</keyword>
<keyword evidence="6 9" id="KW-1133">Transmembrane helix</keyword>
<dbReference type="eggNOG" id="COG3090">
    <property type="taxonomic scope" value="Bacteria"/>
</dbReference>
<evidence type="ECO:0000256" key="5">
    <source>
        <dbReference type="ARBA" id="ARBA00022692"/>
    </source>
</evidence>
<dbReference type="AlphaFoldDB" id="A0A1I7FN81"/>
<evidence type="ECO:0000256" key="3">
    <source>
        <dbReference type="ARBA" id="ARBA00022475"/>
    </source>
</evidence>
<gene>
    <name evidence="11" type="ORF">SAMN05421543_101352</name>
</gene>
<dbReference type="Proteomes" id="UP000183508">
    <property type="component" value="Unassembled WGS sequence"/>
</dbReference>
<evidence type="ECO:0000313" key="11">
    <source>
        <dbReference type="EMBL" id="SFU37598.1"/>
    </source>
</evidence>
<reference evidence="12" key="1">
    <citation type="submission" date="2016-10" db="EMBL/GenBank/DDBJ databases">
        <authorList>
            <person name="Varghese N."/>
        </authorList>
    </citation>
    <scope>NUCLEOTIDE SEQUENCE [LARGE SCALE GENOMIC DNA]</scope>
    <source>
        <strain evidence="12">DSM 17980</strain>
    </source>
</reference>
<dbReference type="PANTHER" id="PTHR35011">
    <property type="entry name" value="2,3-DIKETO-L-GULONATE TRAP TRANSPORTER SMALL PERMEASE PROTEIN YIAM"/>
    <property type="match status" value="1"/>
</dbReference>
<dbReference type="InterPro" id="IPR055348">
    <property type="entry name" value="DctQ"/>
</dbReference>
<evidence type="ECO:0000256" key="7">
    <source>
        <dbReference type="ARBA" id="ARBA00023136"/>
    </source>
</evidence>
<feature type="transmembrane region" description="Helical" evidence="9">
    <location>
        <begin position="132"/>
        <end position="151"/>
    </location>
</feature>
<keyword evidence="4" id="KW-0997">Cell inner membrane</keyword>
<keyword evidence="3" id="KW-1003">Cell membrane</keyword>
<evidence type="ECO:0000313" key="12">
    <source>
        <dbReference type="Proteomes" id="UP000183508"/>
    </source>
</evidence>
<name>A0A1I7FN81_9BACL</name>
<protein>
    <submittedName>
        <fullName evidence="11">TRAP-type C4-dicarboxylate transport system, small permease component</fullName>
    </submittedName>
</protein>
<dbReference type="GO" id="GO:0005886">
    <property type="term" value="C:plasma membrane"/>
    <property type="evidence" value="ECO:0007669"/>
    <property type="project" value="UniProtKB-SubCell"/>
</dbReference>
<dbReference type="PANTHER" id="PTHR35011:SF11">
    <property type="entry name" value="TRAP TRANSPORTER SMALL PERMEASE PROTEIN"/>
    <property type="match status" value="1"/>
</dbReference>
<dbReference type="InterPro" id="IPR007387">
    <property type="entry name" value="TRAP_DctQ"/>
</dbReference>
<keyword evidence="12" id="KW-1185">Reference proteome</keyword>
<proteinExistence type="inferred from homology"/>
<dbReference type="STRING" id="392015.SAMN05421543_101352"/>
<evidence type="ECO:0000256" key="6">
    <source>
        <dbReference type="ARBA" id="ARBA00022989"/>
    </source>
</evidence>
<comment type="subcellular location">
    <subcellularLocation>
        <location evidence="1">Cell inner membrane</location>
        <topology evidence="1">Multi-pass membrane protein</topology>
    </subcellularLocation>
</comment>
<dbReference type="GO" id="GO:0022857">
    <property type="term" value="F:transmembrane transporter activity"/>
    <property type="evidence" value="ECO:0007669"/>
    <property type="project" value="TreeGrafter"/>
</dbReference>
<evidence type="ECO:0000256" key="4">
    <source>
        <dbReference type="ARBA" id="ARBA00022519"/>
    </source>
</evidence>
<feature type="transmembrane region" description="Helical" evidence="9">
    <location>
        <begin position="50"/>
        <end position="67"/>
    </location>
</feature>
<feature type="transmembrane region" description="Helical" evidence="9">
    <location>
        <begin position="20"/>
        <end position="38"/>
    </location>
</feature>
<sequence>MDRLKQAMRWLDRMVEWLGAYLMLVMVVIVFWQVFSRYVFHHTPAWSEEMVLTVMQWFGFISIAAGFRQQMHLRITFIVDRFPKWMQRGIDKAIDLLVVLYGCVLTVEGYRFTLLTWSSRLPVTGLPNGLQYLVIPAAGALTVLYGLVHLLSREGKVR</sequence>
<dbReference type="Pfam" id="PF04290">
    <property type="entry name" value="DctQ"/>
    <property type="match status" value="1"/>
</dbReference>
<comment type="similarity">
    <text evidence="8">Belongs to the TRAP transporter small permease family.</text>
</comment>
<dbReference type="RefSeq" id="WP_074948924.1">
    <property type="nucleotide sequence ID" value="NZ_FPBV01000001.1"/>
</dbReference>
<dbReference type="GO" id="GO:0015740">
    <property type="term" value="P:C4-dicarboxylate transport"/>
    <property type="evidence" value="ECO:0007669"/>
    <property type="project" value="TreeGrafter"/>
</dbReference>
<organism evidence="11 12">
    <name type="scientific">Alicyclobacillus macrosporangiidus</name>
    <dbReference type="NCBI Taxonomy" id="392015"/>
    <lineage>
        <taxon>Bacteria</taxon>
        <taxon>Bacillati</taxon>
        <taxon>Bacillota</taxon>
        <taxon>Bacilli</taxon>
        <taxon>Bacillales</taxon>
        <taxon>Alicyclobacillaceae</taxon>
        <taxon>Alicyclobacillus</taxon>
    </lineage>
</organism>
<feature type="domain" description="Tripartite ATP-independent periplasmic transporters DctQ component" evidence="10">
    <location>
        <begin position="26"/>
        <end position="152"/>
    </location>
</feature>
<evidence type="ECO:0000256" key="1">
    <source>
        <dbReference type="ARBA" id="ARBA00004429"/>
    </source>
</evidence>
<evidence type="ECO:0000256" key="8">
    <source>
        <dbReference type="ARBA" id="ARBA00038436"/>
    </source>
</evidence>
<keyword evidence="2" id="KW-0813">Transport</keyword>
<keyword evidence="5 9" id="KW-0812">Transmembrane</keyword>
<accession>A0A1I7FN81</accession>
<dbReference type="EMBL" id="FPBV01000001">
    <property type="protein sequence ID" value="SFU37598.1"/>
    <property type="molecule type" value="Genomic_DNA"/>
</dbReference>
<evidence type="ECO:0000259" key="10">
    <source>
        <dbReference type="Pfam" id="PF04290"/>
    </source>
</evidence>